<sequence>MKPGAYFRPNKAGKAVLAAGKRLYRKAPDFGTWYVRYKDAAGALIREPCGEALEEAATKRAMELHLLGEKRRAGLEPAAFNIIPCTKLHSQYLEAHAHLSSQDPMKSQMKNWFDPHFGRKPTSDVTPADCEALLAKARTAGQAAATVRQLHIRGRLIWEYGVNRLRVARENPWKAVPRPEVAKKDVLFLSREQVERVLEAAGQFRLLILLAVLTGGRRGEFGALRWSDFHFDEGPTGTVHYQRSWGRATTKSFKARVVPLHPALLPEIAAARRTATSEYVFPAPRKGGMRHEAWHTARLLRNIAKRAGVEMPEGTTFHTLRKTFITHLIRDSGGDIAVAQQLAGHSTPAVTATYYVGRDVEHQASRVSALRLVSIPAVEHAASTRGAANSRSTHATTMEVSMNPMRYDSEPPRRKPKAFIFL</sequence>
<keyword evidence="3" id="KW-0233">DNA recombination</keyword>
<comment type="caution">
    <text evidence="5">The sequence shown here is derived from an EMBL/GenBank/DDBJ whole genome shotgun (WGS) entry which is preliminary data.</text>
</comment>
<dbReference type="PROSITE" id="PS51898">
    <property type="entry name" value="TYR_RECOMBINASE"/>
    <property type="match status" value="1"/>
</dbReference>
<dbReference type="Pfam" id="PF00589">
    <property type="entry name" value="Phage_integrase"/>
    <property type="match status" value="1"/>
</dbReference>
<evidence type="ECO:0000313" key="6">
    <source>
        <dbReference type="EMBL" id="SDE53400.1"/>
    </source>
</evidence>
<evidence type="ECO:0000259" key="4">
    <source>
        <dbReference type="PROSITE" id="PS51898"/>
    </source>
</evidence>
<dbReference type="CDD" id="cd00796">
    <property type="entry name" value="INT_Rci_Hp1_C"/>
    <property type="match status" value="1"/>
</dbReference>
<evidence type="ECO:0000313" key="7">
    <source>
        <dbReference type="Proteomes" id="UP000198717"/>
    </source>
</evidence>
<feature type="domain" description="Tyr recombinase" evidence="4">
    <location>
        <begin position="184"/>
        <end position="368"/>
    </location>
</feature>
<evidence type="ECO:0000256" key="1">
    <source>
        <dbReference type="ARBA" id="ARBA00008857"/>
    </source>
</evidence>
<dbReference type="InterPro" id="IPR002104">
    <property type="entry name" value="Integrase_catalytic"/>
</dbReference>
<dbReference type="Gene3D" id="1.10.150.130">
    <property type="match status" value="1"/>
</dbReference>
<dbReference type="Proteomes" id="UP000321224">
    <property type="component" value="Unassembled WGS sequence"/>
</dbReference>
<dbReference type="Gene3D" id="1.10.443.10">
    <property type="entry name" value="Intergrase catalytic core"/>
    <property type="match status" value="1"/>
</dbReference>
<evidence type="ECO:0000256" key="2">
    <source>
        <dbReference type="ARBA" id="ARBA00023125"/>
    </source>
</evidence>
<organism evidence="5 8">
    <name type="scientific">Myxococcus virescens</name>
    <dbReference type="NCBI Taxonomy" id="83456"/>
    <lineage>
        <taxon>Bacteria</taxon>
        <taxon>Pseudomonadati</taxon>
        <taxon>Myxococcota</taxon>
        <taxon>Myxococcia</taxon>
        <taxon>Myxococcales</taxon>
        <taxon>Cystobacterineae</taxon>
        <taxon>Myxococcaceae</taxon>
        <taxon>Myxococcus</taxon>
    </lineage>
</organism>
<dbReference type="InterPro" id="IPR011010">
    <property type="entry name" value="DNA_brk_join_enz"/>
</dbReference>
<accession>A0A511HJL1</accession>
<gene>
    <name evidence="5" type="ORF">MVI01_54290</name>
    <name evidence="6" type="ORF">SAMN04488504_10892</name>
</gene>
<evidence type="ECO:0000256" key="3">
    <source>
        <dbReference type="ARBA" id="ARBA00023172"/>
    </source>
</evidence>
<keyword evidence="7" id="KW-1185">Reference proteome</keyword>
<keyword evidence="2" id="KW-0238">DNA-binding</keyword>
<protein>
    <submittedName>
        <fullName evidence="6">Site-specific recombinase XerD</fullName>
    </submittedName>
</protein>
<reference evidence="6 7" key="1">
    <citation type="submission" date="2016-10" db="EMBL/GenBank/DDBJ databases">
        <authorList>
            <person name="Varghese N."/>
            <person name="Submissions S."/>
        </authorList>
    </citation>
    <scope>NUCLEOTIDE SEQUENCE [LARGE SCALE GENOMIC DNA]</scope>
    <source>
        <strain evidence="6 7">DSM 2260</strain>
    </source>
</reference>
<proteinExistence type="inferred from homology"/>
<dbReference type="EMBL" id="FNAJ01000008">
    <property type="protein sequence ID" value="SDE53400.1"/>
    <property type="molecule type" value="Genomic_DNA"/>
</dbReference>
<dbReference type="RefSeq" id="WP_090491616.1">
    <property type="nucleotide sequence ID" value="NZ_BJVY01000036.1"/>
</dbReference>
<dbReference type="InterPro" id="IPR010998">
    <property type="entry name" value="Integrase_recombinase_N"/>
</dbReference>
<dbReference type="GO" id="GO:0003677">
    <property type="term" value="F:DNA binding"/>
    <property type="evidence" value="ECO:0007669"/>
    <property type="project" value="UniProtKB-KW"/>
</dbReference>
<dbReference type="PANTHER" id="PTHR30349:SF64">
    <property type="entry name" value="PROPHAGE INTEGRASE INTD-RELATED"/>
    <property type="match status" value="1"/>
</dbReference>
<dbReference type="EMBL" id="BJVY01000036">
    <property type="protein sequence ID" value="GEL73645.1"/>
    <property type="molecule type" value="Genomic_DNA"/>
</dbReference>
<dbReference type="GO" id="GO:0006310">
    <property type="term" value="P:DNA recombination"/>
    <property type="evidence" value="ECO:0007669"/>
    <property type="project" value="UniProtKB-KW"/>
</dbReference>
<dbReference type="Proteomes" id="UP000198717">
    <property type="component" value="Unassembled WGS sequence"/>
</dbReference>
<dbReference type="SUPFAM" id="SSF56349">
    <property type="entry name" value="DNA breaking-rejoining enzymes"/>
    <property type="match status" value="1"/>
</dbReference>
<name>A0A511HJL1_9BACT</name>
<reference evidence="5 8" key="2">
    <citation type="submission" date="2019-07" db="EMBL/GenBank/DDBJ databases">
        <title>Whole genome shotgun sequence of Myxococcus virescens NBRC 100334.</title>
        <authorList>
            <person name="Hosoyama A."/>
            <person name="Uohara A."/>
            <person name="Ohji S."/>
            <person name="Ichikawa N."/>
        </authorList>
    </citation>
    <scope>NUCLEOTIDE SEQUENCE [LARGE SCALE GENOMIC DNA]</scope>
    <source>
        <strain evidence="5 8">NBRC 100334</strain>
    </source>
</reference>
<dbReference type="InterPro" id="IPR013762">
    <property type="entry name" value="Integrase-like_cat_sf"/>
</dbReference>
<evidence type="ECO:0000313" key="8">
    <source>
        <dbReference type="Proteomes" id="UP000321224"/>
    </source>
</evidence>
<evidence type="ECO:0000313" key="5">
    <source>
        <dbReference type="EMBL" id="GEL73645.1"/>
    </source>
</evidence>
<comment type="similarity">
    <text evidence="1">Belongs to the 'phage' integrase family.</text>
</comment>
<dbReference type="AlphaFoldDB" id="A0A511HJL1"/>
<dbReference type="PANTHER" id="PTHR30349">
    <property type="entry name" value="PHAGE INTEGRASE-RELATED"/>
    <property type="match status" value="1"/>
</dbReference>
<dbReference type="InterPro" id="IPR050090">
    <property type="entry name" value="Tyrosine_recombinase_XerCD"/>
</dbReference>
<dbReference type="GO" id="GO:0015074">
    <property type="term" value="P:DNA integration"/>
    <property type="evidence" value="ECO:0007669"/>
    <property type="project" value="InterPro"/>
</dbReference>